<keyword evidence="2" id="KW-1185">Reference proteome</keyword>
<comment type="caution">
    <text evidence="1">The sequence shown here is derived from an EMBL/GenBank/DDBJ whole genome shotgun (WGS) entry which is preliminary data.</text>
</comment>
<dbReference type="EMBL" id="CAJVPP010000866">
    <property type="protein sequence ID" value="CAG8518102.1"/>
    <property type="molecule type" value="Genomic_DNA"/>
</dbReference>
<organism evidence="1 2">
    <name type="scientific">Funneliformis mosseae</name>
    <name type="common">Endomycorrhizal fungus</name>
    <name type="synonym">Glomus mosseae</name>
    <dbReference type="NCBI Taxonomy" id="27381"/>
    <lineage>
        <taxon>Eukaryota</taxon>
        <taxon>Fungi</taxon>
        <taxon>Fungi incertae sedis</taxon>
        <taxon>Mucoromycota</taxon>
        <taxon>Glomeromycotina</taxon>
        <taxon>Glomeromycetes</taxon>
        <taxon>Glomerales</taxon>
        <taxon>Glomeraceae</taxon>
        <taxon>Funneliformis</taxon>
    </lineage>
</organism>
<gene>
    <name evidence="1" type="ORF">FMOSSE_LOCUS4888</name>
</gene>
<protein>
    <submittedName>
        <fullName evidence="1">11624_t:CDS:1</fullName>
    </submittedName>
</protein>
<accession>A0A9N9A5B6</accession>
<evidence type="ECO:0000313" key="2">
    <source>
        <dbReference type="Proteomes" id="UP000789375"/>
    </source>
</evidence>
<evidence type="ECO:0000313" key="1">
    <source>
        <dbReference type="EMBL" id="CAG8518102.1"/>
    </source>
</evidence>
<sequence length="186" mass="21115">MHRYWNIFTLSVAAVILIDGFTKIVPPGSILSPMDTSFFPSYWMTLPLAFGLTNTEFANHALLNPSIVYLMFGPDTLQRSIAIKSDFIRMWMNLPLVEPLFMPSSIKEFNTFQIDSPICINIDHLNFEGPFESFGPISSAKVLNFECELVAFFLIVSLYRDSKMVFGKHKNSSQLNCSNKSSMLHI</sequence>
<reference evidence="1" key="1">
    <citation type="submission" date="2021-06" db="EMBL/GenBank/DDBJ databases">
        <authorList>
            <person name="Kallberg Y."/>
            <person name="Tangrot J."/>
            <person name="Rosling A."/>
        </authorList>
    </citation>
    <scope>NUCLEOTIDE SEQUENCE</scope>
    <source>
        <strain evidence="1">87-6 pot B 2015</strain>
    </source>
</reference>
<name>A0A9N9A5B6_FUNMO</name>
<dbReference type="AlphaFoldDB" id="A0A9N9A5B6"/>
<dbReference type="Proteomes" id="UP000789375">
    <property type="component" value="Unassembled WGS sequence"/>
</dbReference>
<proteinExistence type="predicted"/>